<dbReference type="InterPro" id="IPR006479">
    <property type="entry name" value="Holin"/>
</dbReference>
<accession>A0ABY8V0K4</accession>
<keyword evidence="7" id="KW-1185">Reference proteome</keyword>
<feature type="transmembrane region" description="Helical" evidence="5">
    <location>
        <begin position="7"/>
        <end position="28"/>
    </location>
</feature>
<comment type="subcellular location">
    <subcellularLocation>
        <location evidence="1">Membrane</location>
    </subcellularLocation>
</comment>
<dbReference type="EMBL" id="CP126446">
    <property type="protein sequence ID" value="WIF98757.1"/>
    <property type="molecule type" value="Genomic_DNA"/>
</dbReference>
<evidence type="ECO:0000256" key="2">
    <source>
        <dbReference type="ARBA" id="ARBA00022692"/>
    </source>
</evidence>
<dbReference type="Proteomes" id="UP001236652">
    <property type="component" value="Chromosome"/>
</dbReference>
<proteinExistence type="predicted"/>
<evidence type="ECO:0000256" key="4">
    <source>
        <dbReference type="ARBA" id="ARBA00023136"/>
    </source>
</evidence>
<reference evidence="6 7" key="1">
    <citation type="submission" date="2023-05" db="EMBL/GenBank/DDBJ databases">
        <title>Comparative genomics reveals the evidence of polycyclic aromatic hydrocarbons degradation in moderately halophilic genus Pontibacillus.</title>
        <authorList>
            <person name="Yang H."/>
            <person name="Qian Z."/>
        </authorList>
    </citation>
    <scope>NUCLEOTIDE SEQUENCE [LARGE SCALE GENOMIC DNA]</scope>
    <source>
        <strain evidence="7">HN14</strain>
    </source>
</reference>
<keyword evidence="3 5" id="KW-1133">Transmembrane helix</keyword>
<evidence type="ECO:0000256" key="3">
    <source>
        <dbReference type="ARBA" id="ARBA00022989"/>
    </source>
</evidence>
<evidence type="ECO:0000313" key="6">
    <source>
        <dbReference type="EMBL" id="WIF98757.1"/>
    </source>
</evidence>
<organism evidence="6 7">
    <name type="scientific">Pontibacillus chungwhensis</name>
    <dbReference type="NCBI Taxonomy" id="265426"/>
    <lineage>
        <taxon>Bacteria</taxon>
        <taxon>Bacillati</taxon>
        <taxon>Bacillota</taxon>
        <taxon>Bacilli</taxon>
        <taxon>Bacillales</taxon>
        <taxon>Bacillaceae</taxon>
        <taxon>Pontibacillus</taxon>
    </lineage>
</organism>
<gene>
    <name evidence="6" type="ORF">QNI29_03645</name>
</gene>
<name>A0ABY8V0K4_9BACI</name>
<evidence type="ECO:0000256" key="5">
    <source>
        <dbReference type="SAM" id="Phobius"/>
    </source>
</evidence>
<keyword evidence="4 5" id="KW-0472">Membrane</keyword>
<protein>
    <submittedName>
        <fullName evidence="6">Phage holin</fullName>
    </submittedName>
</protein>
<dbReference type="RefSeq" id="WP_231418528.1">
    <property type="nucleotide sequence ID" value="NZ_CP126446.1"/>
</dbReference>
<evidence type="ECO:0000256" key="1">
    <source>
        <dbReference type="ARBA" id="ARBA00004370"/>
    </source>
</evidence>
<keyword evidence="2 5" id="KW-0812">Transmembrane</keyword>
<sequence length="81" mass="8854">MKEKAKEFSILVVGFLSAIMGFLATLNIKFQWLTEASIDAFGAVIVAAVMLISGAYAVWKNTFVSKKGLEQKNALKEKGLK</sequence>
<feature type="transmembrane region" description="Helical" evidence="5">
    <location>
        <begin position="40"/>
        <end position="59"/>
    </location>
</feature>
<evidence type="ECO:0000313" key="7">
    <source>
        <dbReference type="Proteomes" id="UP001236652"/>
    </source>
</evidence>
<dbReference type="Pfam" id="PF04688">
    <property type="entry name" value="Holin_SPP1"/>
    <property type="match status" value="1"/>
</dbReference>